<evidence type="ECO:0000313" key="2">
    <source>
        <dbReference type="Proteomes" id="UP000607559"/>
    </source>
</evidence>
<reference evidence="1" key="2">
    <citation type="submission" date="2020-09" db="EMBL/GenBank/DDBJ databases">
        <authorList>
            <person name="Sun Q."/>
            <person name="Zhou Y."/>
        </authorList>
    </citation>
    <scope>NUCLEOTIDE SEQUENCE</scope>
    <source>
        <strain evidence="1">CGMCC 1.15448</strain>
    </source>
</reference>
<evidence type="ECO:0000313" key="1">
    <source>
        <dbReference type="EMBL" id="GGA97596.1"/>
    </source>
</evidence>
<keyword evidence="2" id="KW-1185">Reference proteome</keyword>
<organism evidence="1 2">
    <name type="scientific">Puia dinghuensis</name>
    <dbReference type="NCBI Taxonomy" id="1792502"/>
    <lineage>
        <taxon>Bacteria</taxon>
        <taxon>Pseudomonadati</taxon>
        <taxon>Bacteroidota</taxon>
        <taxon>Chitinophagia</taxon>
        <taxon>Chitinophagales</taxon>
        <taxon>Chitinophagaceae</taxon>
        <taxon>Puia</taxon>
    </lineage>
</organism>
<proteinExistence type="predicted"/>
<reference evidence="1" key="1">
    <citation type="journal article" date="2014" name="Int. J. Syst. Evol. Microbiol.">
        <title>Complete genome sequence of Corynebacterium casei LMG S-19264T (=DSM 44701T), isolated from a smear-ripened cheese.</title>
        <authorList>
            <consortium name="US DOE Joint Genome Institute (JGI-PGF)"/>
            <person name="Walter F."/>
            <person name="Albersmeier A."/>
            <person name="Kalinowski J."/>
            <person name="Ruckert C."/>
        </authorList>
    </citation>
    <scope>NUCLEOTIDE SEQUENCE</scope>
    <source>
        <strain evidence="1">CGMCC 1.15448</strain>
    </source>
</reference>
<dbReference type="AlphaFoldDB" id="A0A8J2UCZ1"/>
<accession>A0A8J2UCZ1</accession>
<name>A0A8J2UCZ1_9BACT</name>
<dbReference type="Proteomes" id="UP000607559">
    <property type="component" value="Unassembled WGS sequence"/>
</dbReference>
<protein>
    <recommendedName>
        <fullName evidence="3">Addiction module protein</fullName>
    </recommendedName>
</protein>
<dbReference type="EMBL" id="BMJC01000002">
    <property type="protein sequence ID" value="GGA97596.1"/>
    <property type="molecule type" value="Genomic_DNA"/>
</dbReference>
<gene>
    <name evidence="1" type="ORF">GCM10011511_21160</name>
</gene>
<sequence length="96" mass="11242">MTDFVEELIFMNPDKSASTRHKLYDYIRLADDKKLNAIYSLLEGEIEEASEWWKDKGFVDELDRRYKALESGSDEGFTVEELKASIGKLRIKRYGK</sequence>
<comment type="caution">
    <text evidence="1">The sequence shown here is derived from an EMBL/GenBank/DDBJ whole genome shotgun (WGS) entry which is preliminary data.</text>
</comment>
<evidence type="ECO:0008006" key="3">
    <source>
        <dbReference type="Google" id="ProtNLM"/>
    </source>
</evidence>